<dbReference type="AlphaFoldDB" id="A0A2A8D5I4"/>
<dbReference type="CDD" id="cd06532">
    <property type="entry name" value="Glyco_transf_25"/>
    <property type="match status" value="1"/>
</dbReference>
<evidence type="ECO:0000313" key="3">
    <source>
        <dbReference type="Proteomes" id="UP000219947"/>
    </source>
</evidence>
<dbReference type="RefSeq" id="WP_098042647.1">
    <property type="nucleotide sequence ID" value="NZ_JAOVAQ010000006.1"/>
</dbReference>
<evidence type="ECO:0000259" key="1">
    <source>
        <dbReference type="Pfam" id="PF01755"/>
    </source>
</evidence>
<dbReference type="EMBL" id="PDEV01000002">
    <property type="protein sequence ID" value="PEN16242.1"/>
    <property type="molecule type" value="Genomic_DNA"/>
</dbReference>
<accession>A0A2A8D5I4</accession>
<protein>
    <submittedName>
        <fullName evidence="2">Glycosyltransferase</fullName>
    </submittedName>
</protein>
<gene>
    <name evidence="2" type="ORF">CRM92_06050</name>
</gene>
<comment type="caution">
    <text evidence="2">The sequence shown here is derived from an EMBL/GenBank/DDBJ whole genome shotgun (WGS) entry which is preliminary data.</text>
</comment>
<dbReference type="GO" id="GO:0016740">
    <property type="term" value="F:transferase activity"/>
    <property type="evidence" value="ECO:0007669"/>
    <property type="project" value="UniProtKB-KW"/>
</dbReference>
<dbReference type="Pfam" id="PF01755">
    <property type="entry name" value="Glyco_transf_25"/>
    <property type="match status" value="1"/>
</dbReference>
<keyword evidence="3" id="KW-1185">Reference proteome</keyword>
<dbReference type="Proteomes" id="UP000219947">
    <property type="component" value="Unassembled WGS sequence"/>
</dbReference>
<sequence length="274" mass="31208">MKKYVVALKEENRLKYFFNAPGSAGFDIFWGVDGRALPTPGKSPEFDAVYFEKRKGRLARPGEVGCALSHTYVWRDFLESGEEWALVAEDDALIHPSIDEIISRVIEKSRSIGVVNFADGWSTQMGRMNPRTPYPRLSLFSPFIWGHHRLGYCAGDWTACTGLYLISRSAAQKIIEQIDARGSQYWLADDWPLFAADFGVDIKVMQPGLCGWTGNSLIEEDGTHFVYRKANQAKNQPLFNKLRIYTAPKARLKNAQNIVKSTLWQIRKKRRVLK</sequence>
<feature type="domain" description="Glycosyl transferase family 25" evidence="1">
    <location>
        <begin position="2"/>
        <end position="179"/>
    </location>
</feature>
<keyword evidence="2" id="KW-0808">Transferase</keyword>
<reference evidence="2" key="1">
    <citation type="submission" date="2017-10" db="EMBL/GenBank/DDBJ databases">
        <title>Kefir isolates.</title>
        <authorList>
            <person name="Kim Y."/>
            <person name="Blasche S."/>
        </authorList>
    </citation>
    <scope>NUCLEOTIDE SEQUENCE [LARGE SCALE GENOMIC DNA]</scope>
    <source>
        <strain evidence="2">OG2-2</strain>
    </source>
</reference>
<name>A0A2A8D5I4_9MICC</name>
<dbReference type="InterPro" id="IPR002654">
    <property type="entry name" value="Glyco_trans_25"/>
</dbReference>
<evidence type="ECO:0000313" key="2">
    <source>
        <dbReference type="EMBL" id="PEN16242.1"/>
    </source>
</evidence>
<proteinExistence type="predicted"/>
<organism evidence="2 3">
    <name type="scientific">Rothia dentocariosa</name>
    <dbReference type="NCBI Taxonomy" id="2047"/>
    <lineage>
        <taxon>Bacteria</taxon>
        <taxon>Bacillati</taxon>
        <taxon>Actinomycetota</taxon>
        <taxon>Actinomycetes</taxon>
        <taxon>Micrococcales</taxon>
        <taxon>Micrococcaceae</taxon>
        <taxon>Rothia</taxon>
    </lineage>
</organism>